<dbReference type="EMBL" id="CP034346">
    <property type="protein sequence ID" value="AZS13382.1"/>
    <property type="molecule type" value="Genomic_DNA"/>
</dbReference>
<dbReference type="RefSeq" id="WP_126995000.1">
    <property type="nucleotide sequence ID" value="NZ_CP034346.1"/>
</dbReference>
<dbReference type="KEGG" id="plut:EI981_02095"/>
<keyword evidence="3 6" id="KW-0274">FAD</keyword>
<evidence type="ECO:0000256" key="2">
    <source>
        <dbReference type="ARBA" id="ARBA00022630"/>
    </source>
</evidence>
<evidence type="ECO:0000256" key="5">
    <source>
        <dbReference type="ARBA" id="ARBA00023002"/>
    </source>
</evidence>
<sequence>MGDPLELYDVTIIGGGPAGMYAAFYSGMRDMKTKLIDANQELGGRMLLYPEKMIWDVGGVTPTLCGTLIKQLAQQAQTFDPTIVLGEQVSECERQEDGTFLLRTASGQVHWTRTVIMAIGYGIRKMAKLEIEGADRFEVTNLHYTVQEIEAFRGKHIVISGGGDSAVDWANELQLVAASVTIVHRRNEFGGHERNVTRMRESTVNVLTPYVVDKLHSQDGNLINQVSITHVESGRSETLDVDDVIVNHGMRSDFGPVRDWGLNIGEWTVNVNTRMETTTPGIFAAGDFVDYDNKVRLIAGAFTDAVLAVNNAKLFIDPGAEKVAYVSSHNSRFKEKNRALGVIEEDRH</sequence>
<feature type="binding site" evidence="6">
    <location>
        <position position="287"/>
    </location>
    <ligand>
        <name>FAD</name>
        <dbReference type="ChEBI" id="CHEBI:57692"/>
    </ligand>
</feature>
<evidence type="ECO:0000256" key="6">
    <source>
        <dbReference type="HAMAP-Rule" id="MF_01685"/>
    </source>
</evidence>
<protein>
    <recommendedName>
        <fullName evidence="6">Ferredoxin--NADP reductase</fullName>
        <shortName evidence="6">FNR</shortName>
        <shortName evidence="6">Fd-NADP(+) reductase</shortName>
        <ecNumber evidence="6">1.18.1.2</ecNumber>
    </recommendedName>
</protein>
<dbReference type="PRINTS" id="PR00368">
    <property type="entry name" value="FADPNR"/>
</dbReference>
<dbReference type="Gene3D" id="3.50.50.60">
    <property type="entry name" value="FAD/NAD(P)-binding domain"/>
    <property type="match status" value="2"/>
</dbReference>
<dbReference type="PRINTS" id="PR00469">
    <property type="entry name" value="PNDRDTASEII"/>
</dbReference>
<keyword evidence="4 6" id="KW-0521">NADP</keyword>
<dbReference type="InterPro" id="IPR022890">
    <property type="entry name" value="Fd--NADP_Rdtase_type_2"/>
</dbReference>
<keyword evidence="5 6" id="KW-0560">Oxidoreductase</keyword>
<comment type="caution">
    <text evidence="6">Lacks conserved residue(s) required for the propagation of feature annotation.</text>
</comment>
<accession>A0A3Q9I7Z4</accession>
<dbReference type="HAMAP" id="MF_01685">
    <property type="entry name" value="FENR2"/>
    <property type="match status" value="1"/>
</dbReference>
<comment type="similarity">
    <text evidence="6">Belongs to the ferredoxin--NADP reductase type 2 family.</text>
</comment>
<dbReference type="InterPro" id="IPR036188">
    <property type="entry name" value="FAD/NAD-bd_sf"/>
</dbReference>
<name>A0A3Q9I7Z4_9BACL</name>
<dbReference type="InterPro" id="IPR023753">
    <property type="entry name" value="FAD/NAD-binding_dom"/>
</dbReference>
<comment type="subunit">
    <text evidence="1 6">Homodimer.</text>
</comment>
<feature type="domain" description="FAD/NAD(P)-binding" evidence="7">
    <location>
        <begin position="8"/>
        <end position="302"/>
    </location>
</feature>
<proteinExistence type="inferred from homology"/>
<dbReference type="GO" id="GO:0050660">
    <property type="term" value="F:flavin adenine dinucleotide binding"/>
    <property type="evidence" value="ECO:0007669"/>
    <property type="project" value="UniProtKB-UniRule"/>
</dbReference>
<keyword evidence="2 6" id="KW-0285">Flavoprotein</keyword>
<dbReference type="Proteomes" id="UP000270678">
    <property type="component" value="Chromosome"/>
</dbReference>
<dbReference type="OrthoDB" id="9806179at2"/>
<evidence type="ECO:0000313" key="8">
    <source>
        <dbReference type="EMBL" id="AZS13382.1"/>
    </source>
</evidence>
<feature type="binding site" evidence="6">
    <location>
        <position position="89"/>
    </location>
    <ligand>
        <name>FAD</name>
        <dbReference type="ChEBI" id="CHEBI:57692"/>
    </ligand>
</feature>
<evidence type="ECO:0000259" key="7">
    <source>
        <dbReference type="Pfam" id="PF07992"/>
    </source>
</evidence>
<feature type="binding site" evidence="6">
    <location>
        <position position="49"/>
    </location>
    <ligand>
        <name>FAD</name>
        <dbReference type="ChEBI" id="CHEBI:57692"/>
    </ligand>
</feature>
<dbReference type="InterPro" id="IPR050097">
    <property type="entry name" value="Ferredoxin-NADP_redctase_2"/>
</dbReference>
<dbReference type="GO" id="GO:0004324">
    <property type="term" value="F:ferredoxin-NADP+ reductase activity"/>
    <property type="evidence" value="ECO:0007669"/>
    <property type="project" value="UniProtKB-UniRule"/>
</dbReference>
<comment type="catalytic activity">
    <reaction evidence="6">
        <text>2 reduced [2Fe-2S]-[ferredoxin] + NADP(+) + H(+) = 2 oxidized [2Fe-2S]-[ferredoxin] + NADPH</text>
        <dbReference type="Rhea" id="RHEA:20125"/>
        <dbReference type="Rhea" id="RHEA-COMP:10000"/>
        <dbReference type="Rhea" id="RHEA-COMP:10001"/>
        <dbReference type="ChEBI" id="CHEBI:15378"/>
        <dbReference type="ChEBI" id="CHEBI:33737"/>
        <dbReference type="ChEBI" id="CHEBI:33738"/>
        <dbReference type="ChEBI" id="CHEBI:57783"/>
        <dbReference type="ChEBI" id="CHEBI:58349"/>
        <dbReference type="EC" id="1.18.1.2"/>
    </reaction>
</comment>
<dbReference type="EC" id="1.18.1.2" evidence="6"/>
<feature type="binding site" evidence="6">
    <location>
        <position position="37"/>
    </location>
    <ligand>
        <name>FAD</name>
        <dbReference type="ChEBI" id="CHEBI:57692"/>
    </ligand>
</feature>
<dbReference type="SUPFAM" id="SSF51905">
    <property type="entry name" value="FAD/NAD(P)-binding domain"/>
    <property type="match status" value="1"/>
</dbReference>
<comment type="cofactor">
    <cofactor evidence="6">
        <name>FAD</name>
        <dbReference type="ChEBI" id="CHEBI:57692"/>
    </cofactor>
    <text evidence="6">Binds 1 FAD per subunit.</text>
</comment>
<organism evidence="8 9">
    <name type="scientific">Paenibacillus lutimineralis</name>
    <dbReference type="NCBI Taxonomy" id="2707005"/>
    <lineage>
        <taxon>Bacteria</taxon>
        <taxon>Bacillati</taxon>
        <taxon>Bacillota</taxon>
        <taxon>Bacilli</taxon>
        <taxon>Bacillales</taxon>
        <taxon>Paenibacillaceae</taxon>
        <taxon>Paenibacillus</taxon>
    </lineage>
</organism>
<dbReference type="GO" id="GO:0050661">
    <property type="term" value="F:NADP binding"/>
    <property type="evidence" value="ECO:0007669"/>
    <property type="project" value="UniProtKB-UniRule"/>
</dbReference>
<gene>
    <name evidence="8" type="ORF">EI981_02095</name>
</gene>
<dbReference type="Pfam" id="PF07992">
    <property type="entry name" value="Pyr_redox_2"/>
    <property type="match status" value="1"/>
</dbReference>
<feature type="binding site" evidence="6">
    <location>
        <position position="328"/>
    </location>
    <ligand>
        <name>FAD</name>
        <dbReference type="ChEBI" id="CHEBI:57692"/>
    </ligand>
</feature>
<evidence type="ECO:0000313" key="9">
    <source>
        <dbReference type="Proteomes" id="UP000270678"/>
    </source>
</evidence>
<evidence type="ECO:0000256" key="3">
    <source>
        <dbReference type="ARBA" id="ARBA00022827"/>
    </source>
</evidence>
<dbReference type="PANTHER" id="PTHR48105">
    <property type="entry name" value="THIOREDOXIN REDUCTASE 1-RELATED-RELATED"/>
    <property type="match status" value="1"/>
</dbReference>
<reference evidence="9" key="1">
    <citation type="submission" date="2018-12" db="EMBL/GenBank/DDBJ databases">
        <title>Complete genome sequence of Paenibacillus sp. MBLB1234.</title>
        <authorList>
            <person name="Nam Y.-D."/>
            <person name="Kang J."/>
            <person name="Chung W.-H."/>
            <person name="Park Y.S."/>
        </authorList>
    </citation>
    <scope>NUCLEOTIDE SEQUENCE [LARGE SCALE GENOMIC DNA]</scope>
    <source>
        <strain evidence="9">MBLB1234</strain>
    </source>
</reference>
<evidence type="ECO:0000256" key="4">
    <source>
        <dbReference type="ARBA" id="ARBA00022857"/>
    </source>
</evidence>
<evidence type="ECO:0000256" key="1">
    <source>
        <dbReference type="ARBA" id="ARBA00011738"/>
    </source>
</evidence>
<dbReference type="AlphaFoldDB" id="A0A3Q9I7Z4"/>
<keyword evidence="9" id="KW-1185">Reference proteome</keyword>